<accession>A0A6I3XK75</accession>
<keyword evidence="4 9" id="KW-0812">Transmembrane</keyword>
<feature type="transmembrane region" description="Helical" evidence="9">
    <location>
        <begin position="74"/>
        <end position="95"/>
    </location>
</feature>
<dbReference type="GO" id="GO:0005886">
    <property type="term" value="C:plasma membrane"/>
    <property type="evidence" value="ECO:0007669"/>
    <property type="project" value="UniProtKB-SubCell"/>
</dbReference>
<dbReference type="PANTHER" id="PTHR43528">
    <property type="entry name" value="ALPHA-KETOGLUTARATE PERMEASE"/>
    <property type="match status" value="1"/>
</dbReference>
<comment type="caution">
    <text evidence="11">The sequence shown here is derived from an EMBL/GenBank/DDBJ whole genome shotgun (WGS) entry which is preliminary data.</text>
</comment>
<feature type="transmembrane region" description="Helical" evidence="9">
    <location>
        <begin position="352"/>
        <end position="377"/>
    </location>
</feature>
<dbReference type="SUPFAM" id="SSF103473">
    <property type="entry name" value="MFS general substrate transporter"/>
    <property type="match status" value="1"/>
</dbReference>
<evidence type="ECO:0000313" key="12">
    <source>
        <dbReference type="Proteomes" id="UP000431684"/>
    </source>
</evidence>
<evidence type="ECO:0000259" key="10">
    <source>
        <dbReference type="PROSITE" id="PS50850"/>
    </source>
</evidence>
<feature type="transmembrane region" description="Helical" evidence="9">
    <location>
        <begin position="136"/>
        <end position="159"/>
    </location>
</feature>
<organism evidence="11 12">
    <name type="scientific">Pseudoduganella dura</name>
    <dbReference type="NCBI Taxonomy" id="321982"/>
    <lineage>
        <taxon>Bacteria</taxon>
        <taxon>Pseudomonadati</taxon>
        <taxon>Pseudomonadota</taxon>
        <taxon>Betaproteobacteria</taxon>
        <taxon>Burkholderiales</taxon>
        <taxon>Oxalobacteraceae</taxon>
        <taxon>Telluria group</taxon>
        <taxon>Pseudoduganella</taxon>
    </lineage>
</organism>
<feature type="transmembrane region" description="Helical" evidence="9">
    <location>
        <begin position="416"/>
        <end position="435"/>
    </location>
</feature>
<dbReference type="OrthoDB" id="6766492at2"/>
<keyword evidence="6 9" id="KW-1133">Transmembrane helix</keyword>
<evidence type="ECO:0000256" key="4">
    <source>
        <dbReference type="ARBA" id="ARBA00022692"/>
    </source>
</evidence>
<dbReference type="AlphaFoldDB" id="A0A6I3XK75"/>
<evidence type="ECO:0000256" key="6">
    <source>
        <dbReference type="ARBA" id="ARBA00022989"/>
    </source>
</evidence>
<dbReference type="Proteomes" id="UP000431684">
    <property type="component" value="Unassembled WGS sequence"/>
</dbReference>
<feature type="transmembrane region" description="Helical" evidence="9">
    <location>
        <begin position="34"/>
        <end position="62"/>
    </location>
</feature>
<evidence type="ECO:0000256" key="1">
    <source>
        <dbReference type="ARBA" id="ARBA00004651"/>
    </source>
</evidence>
<feature type="transmembrane region" description="Helical" evidence="9">
    <location>
        <begin position="206"/>
        <end position="225"/>
    </location>
</feature>
<evidence type="ECO:0000313" key="11">
    <source>
        <dbReference type="EMBL" id="MUI14960.1"/>
    </source>
</evidence>
<dbReference type="InterPro" id="IPR036259">
    <property type="entry name" value="MFS_trans_sf"/>
</dbReference>
<keyword evidence="5" id="KW-0769">Symport</keyword>
<feature type="transmembrane region" description="Helical" evidence="9">
    <location>
        <begin position="326"/>
        <end position="346"/>
    </location>
</feature>
<feature type="transmembrane region" description="Helical" evidence="9">
    <location>
        <begin position="389"/>
        <end position="410"/>
    </location>
</feature>
<feature type="transmembrane region" description="Helical" evidence="9">
    <location>
        <begin position="171"/>
        <end position="194"/>
    </location>
</feature>
<dbReference type="Gene3D" id="1.20.1250.20">
    <property type="entry name" value="MFS general substrate transporter like domains"/>
    <property type="match status" value="2"/>
</dbReference>
<evidence type="ECO:0000256" key="8">
    <source>
        <dbReference type="SAM" id="MobiDB-lite"/>
    </source>
</evidence>
<keyword evidence="7 9" id="KW-0472">Membrane</keyword>
<evidence type="ECO:0000256" key="9">
    <source>
        <dbReference type="SAM" id="Phobius"/>
    </source>
</evidence>
<keyword evidence="2" id="KW-0813">Transport</keyword>
<dbReference type="PROSITE" id="PS50850">
    <property type="entry name" value="MFS"/>
    <property type="match status" value="1"/>
</dbReference>
<keyword evidence="12" id="KW-1185">Reference proteome</keyword>
<feature type="transmembrane region" description="Helical" evidence="9">
    <location>
        <begin position="298"/>
        <end position="319"/>
    </location>
</feature>
<comment type="subcellular location">
    <subcellularLocation>
        <location evidence="1">Cell membrane</location>
        <topology evidence="1">Multi-pass membrane protein</topology>
    </subcellularLocation>
</comment>
<evidence type="ECO:0000256" key="3">
    <source>
        <dbReference type="ARBA" id="ARBA00022475"/>
    </source>
</evidence>
<reference evidence="11 12" key="1">
    <citation type="submission" date="2019-11" db="EMBL/GenBank/DDBJ databases">
        <title>Draft Genome Sequences of Six Type Strains of the Genus Massilia.</title>
        <authorList>
            <person name="Miess H."/>
            <person name="Frediansyah A."/>
            <person name="Goeker M."/>
            <person name="Gross H."/>
        </authorList>
    </citation>
    <scope>NUCLEOTIDE SEQUENCE [LARGE SCALE GENOMIC DNA]</scope>
    <source>
        <strain evidence="11 12">DSM 17513</strain>
    </source>
</reference>
<protein>
    <submittedName>
        <fullName evidence="11">MFS transporter</fullName>
    </submittedName>
</protein>
<dbReference type="InterPro" id="IPR011701">
    <property type="entry name" value="MFS"/>
</dbReference>
<keyword evidence="3" id="KW-1003">Cell membrane</keyword>
<name>A0A6I3XK75_9BURK</name>
<dbReference type="GO" id="GO:0015293">
    <property type="term" value="F:symporter activity"/>
    <property type="evidence" value="ECO:0007669"/>
    <property type="project" value="UniProtKB-KW"/>
</dbReference>
<proteinExistence type="predicted"/>
<evidence type="ECO:0000256" key="5">
    <source>
        <dbReference type="ARBA" id="ARBA00022847"/>
    </source>
</evidence>
<sequence length="442" mass="47468">MHSTQPDSSKPLPTSGSAAPTPNRPLNRQDYKTLSLAALGGALEFYDFIIFVFFATTIGALFFPPSMPDWLRLFQTFGIFAAGYVVRPLGGMVMAHFGDLLGRKKMFNLSIVLMAVPTLMIGLLPTYASVGLAAPLLLLLFRVLQGAAVGGEVPGAWVFVSEHVPARRIGYACGTLTAGLTFGILLGSLMATGIHSVFTPEQVRSYGWRIPFLLGGVFGLGAMYLRRWLHETPVFTELQQRKALAAELPLKAVLRGHRRSVVLSMLLTWMLSAAIVVVILMTPALLQKVYGFDAPAALRANTLATLCLAFGCIAAGLLADRFGARRVLLGGALLLGVCTWVFYTTLHARPDLLLPLYAVLGLSVGVVGVVPGVMVRAFPAAVRFSGISFSYNLSYAIFGGLTPIMVTLMLKNYPLAPAWYVMALCALGVVIALVMKEPADEA</sequence>
<feature type="region of interest" description="Disordered" evidence="8">
    <location>
        <begin position="1"/>
        <end position="26"/>
    </location>
</feature>
<dbReference type="InterPro" id="IPR051084">
    <property type="entry name" value="H+-coupled_symporters"/>
</dbReference>
<gene>
    <name evidence="11" type="ORF">GJV26_21185</name>
</gene>
<dbReference type="RefSeq" id="WP_155710706.1">
    <property type="nucleotide sequence ID" value="NZ_BMWU01000024.1"/>
</dbReference>
<feature type="domain" description="Major facilitator superfamily (MFS) profile" evidence="10">
    <location>
        <begin position="33"/>
        <end position="440"/>
    </location>
</feature>
<feature type="transmembrane region" description="Helical" evidence="9">
    <location>
        <begin position="107"/>
        <end position="130"/>
    </location>
</feature>
<evidence type="ECO:0000256" key="7">
    <source>
        <dbReference type="ARBA" id="ARBA00023136"/>
    </source>
</evidence>
<dbReference type="EMBL" id="WNWM01000002">
    <property type="protein sequence ID" value="MUI14960.1"/>
    <property type="molecule type" value="Genomic_DNA"/>
</dbReference>
<evidence type="ECO:0000256" key="2">
    <source>
        <dbReference type="ARBA" id="ARBA00022448"/>
    </source>
</evidence>
<feature type="transmembrane region" description="Helical" evidence="9">
    <location>
        <begin position="261"/>
        <end position="286"/>
    </location>
</feature>
<dbReference type="Pfam" id="PF07690">
    <property type="entry name" value="MFS_1"/>
    <property type="match status" value="1"/>
</dbReference>
<dbReference type="PANTHER" id="PTHR43528:SF7">
    <property type="entry name" value="MFS TRANSPORTER"/>
    <property type="match status" value="1"/>
</dbReference>
<dbReference type="FunFam" id="1.20.1250.20:FF:000001">
    <property type="entry name" value="Dicarboxylate MFS transporter"/>
    <property type="match status" value="1"/>
</dbReference>
<dbReference type="InterPro" id="IPR020846">
    <property type="entry name" value="MFS_dom"/>
</dbReference>